<evidence type="ECO:0000313" key="2">
    <source>
        <dbReference type="Proteomes" id="UP000824533"/>
    </source>
</evidence>
<name>A0ACC1CWU0_9NEOP</name>
<protein>
    <submittedName>
        <fullName evidence="1">Uncharacterized protein</fullName>
    </submittedName>
</protein>
<keyword evidence="2" id="KW-1185">Reference proteome</keyword>
<dbReference type="EMBL" id="CM034400">
    <property type="protein sequence ID" value="KAJ0176164.1"/>
    <property type="molecule type" value="Genomic_DNA"/>
</dbReference>
<organism evidence="1 2">
    <name type="scientific">Dendrolimus kikuchii</name>
    <dbReference type="NCBI Taxonomy" id="765133"/>
    <lineage>
        <taxon>Eukaryota</taxon>
        <taxon>Metazoa</taxon>
        <taxon>Ecdysozoa</taxon>
        <taxon>Arthropoda</taxon>
        <taxon>Hexapoda</taxon>
        <taxon>Insecta</taxon>
        <taxon>Pterygota</taxon>
        <taxon>Neoptera</taxon>
        <taxon>Endopterygota</taxon>
        <taxon>Lepidoptera</taxon>
        <taxon>Glossata</taxon>
        <taxon>Ditrysia</taxon>
        <taxon>Bombycoidea</taxon>
        <taxon>Lasiocampidae</taxon>
        <taxon>Dendrolimus</taxon>
    </lineage>
</organism>
<reference evidence="1 2" key="1">
    <citation type="journal article" date="2021" name="Front. Genet.">
        <title>Chromosome-Level Genome Assembly Reveals Significant Gene Expansion in the Toll and IMD Signaling Pathways of Dendrolimus kikuchii.</title>
        <authorList>
            <person name="Zhou J."/>
            <person name="Wu P."/>
            <person name="Xiong Z."/>
            <person name="Liu N."/>
            <person name="Zhao N."/>
            <person name="Ji M."/>
            <person name="Qiu Y."/>
            <person name="Yang B."/>
        </authorList>
    </citation>
    <scope>NUCLEOTIDE SEQUENCE [LARGE SCALE GENOMIC DNA]</scope>
    <source>
        <strain evidence="1">Ann1</strain>
    </source>
</reference>
<evidence type="ECO:0000313" key="1">
    <source>
        <dbReference type="EMBL" id="KAJ0176164.1"/>
    </source>
</evidence>
<sequence>MLFKVVIQLFFYCIFCEAMTMKQMKNSGKMMRKACQPKNNVADDKVDGIMKGEFLDDTNLKCYIACIMKMANAVKNGKISYEQSFKQADMLLPEEIKEEVKAAITTCKNAANGHKDICDASFHMTKVTKMYFLAILCFCMVGACYARTDTEIRAWFFRQGVECSKDHPVTVEEMKLMHQHQFPESRNSKCIGACVFRRANWIDSKGMFDLEQGMAFSEKEYTDNPTKLEAGKKLFQFCKKVNDEPVTDGEDGCDRALLLSKCLIGNAKEYGFEVIPTDGPEE</sequence>
<comment type="caution">
    <text evidence="1">The sequence shown here is derived from an EMBL/GenBank/DDBJ whole genome shotgun (WGS) entry which is preliminary data.</text>
</comment>
<accession>A0ACC1CWU0</accession>
<dbReference type="Proteomes" id="UP000824533">
    <property type="component" value="Linkage Group LG14"/>
</dbReference>
<gene>
    <name evidence="1" type="ORF">K1T71_008338</name>
</gene>
<proteinExistence type="predicted"/>